<name>A0A4V1ALJ4_9LACO</name>
<dbReference type="RefSeq" id="WP_133441354.1">
    <property type="nucleotide sequence ID" value="NZ_CP034726.1"/>
</dbReference>
<dbReference type="InterPro" id="IPR012861">
    <property type="entry name" value="DUF1634"/>
</dbReference>
<dbReference type="KEGG" id="lji:ELX58_01190"/>
<reference evidence="3" key="1">
    <citation type="submission" date="2018-12" db="EMBL/GenBank/DDBJ databases">
        <title>A new species of lactobacillus.</title>
        <authorList>
            <person name="Jian Y."/>
            <person name="Xin L."/>
            <person name="Hong Z.J."/>
            <person name="Ming L.Z."/>
            <person name="Hong X.Z."/>
        </authorList>
    </citation>
    <scope>NUCLEOTIDE SEQUENCE [LARGE SCALE GENOMIC DNA]</scope>
    <source>
        <strain evidence="3">HSLZ-75</strain>
    </source>
</reference>
<sequence length="129" mass="14648">MNKLEQARQKRIQAKMDKIEIVIGNLLRAGVIISAVIMIIGFALLIITGGTGYPAGYHPHDFKQIFAGVIAFKPYAIMMLGIFCLILTPVLRVLVSIYSFYKEHDMLYVYITTFVMFVLAFSFWLGIHK</sequence>
<dbReference type="Proteomes" id="UP000294321">
    <property type="component" value="Chromosome"/>
</dbReference>
<evidence type="ECO:0000256" key="1">
    <source>
        <dbReference type="SAM" id="Phobius"/>
    </source>
</evidence>
<gene>
    <name evidence="2" type="ORF">ELX58_01190</name>
</gene>
<dbReference type="AlphaFoldDB" id="A0A4V1ALJ4"/>
<keyword evidence="1" id="KW-1133">Transmembrane helix</keyword>
<dbReference type="OrthoDB" id="1682804at2"/>
<keyword evidence="3" id="KW-1185">Reference proteome</keyword>
<evidence type="ECO:0000313" key="2">
    <source>
        <dbReference type="EMBL" id="QBP17809.1"/>
    </source>
</evidence>
<keyword evidence="1" id="KW-0812">Transmembrane</keyword>
<evidence type="ECO:0000313" key="3">
    <source>
        <dbReference type="Proteomes" id="UP000294321"/>
    </source>
</evidence>
<dbReference type="Pfam" id="PF07843">
    <property type="entry name" value="DUF1634"/>
    <property type="match status" value="1"/>
</dbReference>
<proteinExistence type="predicted"/>
<dbReference type="EMBL" id="CP034726">
    <property type="protein sequence ID" value="QBP17809.1"/>
    <property type="molecule type" value="Genomic_DNA"/>
</dbReference>
<feature type="transmembrane region" description="Helical" evidence="1">
    <location>
        <begin position="75"/>
        <end position="95"/>
    </location>
</feature>
<feature type="transmembrane region" description="Helical" evidence="1">
    <location>
        <begin position="107"/>
        <end position="127"/>
    </location>
</feature>
<feature type="transmembrane region" description="Helical" evidence="1">
    <location>
        <begin position="21"/>
        <end position="47"/>
    </location>
</feature>
<organism evidence="2 3">
    <name type="scientific">Acetilactobacillus jinshanensis</name>
    <dbReference type="NCBI Taxonomy" id="1720083"/>
    <lineage>
        <taxon>Bacteria</taxon>
        <taxon>Bacillati</taxon>
        <taxon>Bacillota</taxon>
        <taxon>Bacilli</taxon>
        <taxon>Lactobacillales</taxon>
        <taxon>Lactobacillaceae</taxon>
        <taxon>Acetilactobacillus</taxon>
    </lineage>
</organism>
<accession>A0A4V1ALJ4</accession>
<protein>
    <submittedName>
        <fullName evidence="2">DUF1634 domain-containing protein</fullName>
    </submittedName>
</protein>
<keyword evidence="1" id="KW-0472">Membrane</keyword>